<dbReference type="EMBL" id="JARK01001345">
    <property type="protein sequence ID" value="EYC27312.1"/>
    <property type="molecule type" value="Genomic_DNA"/>
</dbReference>
<keyword evidence="2" id="KW-1185">Reference proteome</keyword>
<dbReference type="AlphaFoldDB" id="A0A016VJU1"/>
<sequence>MAKKMQLLVGPVHTFEDEYRSTLRQTAGEPRRGGCIASREDLDSCGRIRSESLFTSFIQNVSSCVCCSVLGLCY</sequence>
<name>A0A016VJU1_9BILA</name>
<reference evidence="2" key="1">
    <citation type="journal article" date="2015" name="Nat. Genet.">
        <title>The genome and transcriptome of the zoonotic hookworm Ancylostoma ceylanicum identify infection-specific gene families.</title>
        <authorList>
            <person name="Schwarz E.M."/>
            <person name="Hu Y."/>
            <person name="Antoshechkin I."/>
            <person name="Miller M.M."/>
            <person name="Sternberg P.W."/>
            <person name="Aroian R.V."/>
        </authorList>
    </citation>
    <scope>NUCLEOTIDE SEQUENCE</scope>
    <source>
        <strain evidence="2">HY135</strain>
    </source>
</reference>
<evidence type="ECO:0000313" key="2">
    <source>
        <dbReference type="Proteomes" id="UP000024635"/>
    </source>
</evidence>
<dbReference type="Proteomes" id="UP000024635">
    <property type="component" value="Unassembled WGS sequence"/>
</dbReference>
<organism evidence="1 2">
    <name type="scientific">Ancylostoma ceylanicum</name>
    <dbReference type="NCBI Taxonomy" id="53326"/>
    <lineage>
        <taxon>Eukaryota</taxon>
        <taxon>Metazoa</taxon>
        <taxon>Ecdysozoa</taxon>
        <taxon>Nematoda</taxon>
        <taxon>Chromadorea</taxon>
        <taxon>Rhabditida</taxon>
        <taxon>Rhabditina</taxon>
        <taxon>Rhabditomorpha</taxon>
        <taxon>Strongyloidea</taxon>
        <taxon>Ancylostomatidae</taxon>
        <taxon>Ancylostomatinae</taxon>
        <taxon>Ancylostoma</taxon>
    </lineage>
</organism>
<proteinExistence type="predicted"/>
<protein>
    <submittedName>
        <fullName evidence="1">Uncharacterized protein</fullName>
    </submittedName>
</protein>
<gene>
    <name evidence="1" type="primary">Acey_s0009.g644</name>
    <name evidence="1" type="ORF">Y032_0009g644</name>
</gene>
<accession>A0A016VJU1</accession>
<comment type="caution">
    <text evidence="1">The sequence shown here is derived from an EMBL/GenBank/DDBJ whole genome shotgun (WGS) entry which is preliminary data.</text>
</comment>
<evidence type="ECO:0000313" key="1">
    <source>
        <dbReference type="EMBL" id="EYC27312.1"/>
    </source>
</evidence>